<evidence type="ECO:0000256" key="4">
    <source>
        <dbReference type="ARBA" id="ARBA00022801"/>
    </source>
</evidence>
<dbReference type="InterPro" id="IPR002625">
    <property type="entry name" value="Smr_dom"/>
</dbReference>
<evidence type="ECO:0000259" key="10">
    <source>
        <dbReference type="PROSITE" id="PS50828"/>
    </source>
</evidence>
<dbReference type="PANTHER" id="PTHR48466:SF2">
    <property type="entry name" value="OS10G0509000 PROTEIN"/>
    <property type="match status" value="1"/>
</dbReference>
<dbReference type="GO" id="GO:0005524">
    <property type="term" value="F:ATP binding"/>
    <property type="evidence" value="ECO:0007669"/>
    <property type="project" value="UniProtKB-UniRule"/>
</dbReference>
<feature type="domain" description="Smr" evidence="10">
    <location>
        <begin position="715"/>
        <end position="789"/>
    </location>
</feature>
<dbReference type="SMART" id="SM00533">
    <property type="entry name" value="MUTSd"/>
    <property type="match status" value="1"/>
</dbReference>
<dbReference type="PIRSF" id="PIRSF005814">
    <property type="entry name" value="MutS_YshD"/>
    <property type="match status" value="1"/>
</dbReference>
<reference evidence="11 12" key="1">
    <citation type="submission" date="2018-05" db="EMBL/GenBank/DDBJ databases">
        <title>Genome comparison of Eubacterium sp.</title>
        <authorList>
            <person name="Feng Y."/>
            <person name="Sanchez-Andrea I."/>
            <person name="Stams A.J.M."/>
            <person name="De Vos W.M."/>
        </authorList>
    </citation>
    <scope>NUCLEOTIDE SEQUENCE [LARGE SCALE GENOMIC DNA]</scope>
    <source>
        <strain evidence="11 12">YI</strain>
    </source>
</reference>
<keyword evidence="8 11" id="KW-0255">Endonuclease</keyword>
<dbReference type="InterPro" id="IPR046893">
    <property type="entry name" value="MSSS"/>
</dbReference>
<dbReference type="PANTHER" id="PTHR48466">
    <property type="entry name" value="OS10G0509000 PROTEIN-RELATED"/>
    <property type="match status" value="1"/>
</dbReference>
<keyword evidence="7 8" id="KW-0238">DNA-binding</keyword>
<dbReference type="SMART" id="SM00534">
    <property type="entry name" value="MUTSac"/>
    <property type="match status" value="1"/>
</dbReference>
<dbReference type="Proteomes" id="UP000218387">
    <property type="component" value="Chromosome"/>
</dbReference>
<evidence type="ECO:0000256" key="2">
    <source>
        <dbReference type="ARBA" id="ARBA00022730"/>
    </source>
</evidence>
<protein>
    <recommendedName>
        <fullName evidence="8">Endonuclease MutS2</fullName>
        <ecNumber evidence="8">3.1.-.-</ecNumber>
    </recommendedName>
    <alternativeName>
        <fullName evidence="8">Ribosome-associated protein quality control-upstream factor</fullName>
        <shortName evidence="8">RQC-upstream factor</shortName>
        <shortName evidence="8">RqcU</shortName>
        <ecNumber evidence="8">3.6.4.-</ecNumber>
    </alternativeName>
</protein>
<dbReference type="GO" id="GO:0045910">
    <property type="term" value="P:negative regulation of DNA recombination"/>
    <property type="evidence" value="ECO:0007669"/>
    <property type="project" value="InterPro"/>
</dbReference>
<gene>
    <name evidence="8" type="primary">mutS2</name>
    <name evidence="8" type="synonym">rqcU</name>
    <name evidence="11" type="ORF">CPZ25_006495</name>
</gene>
<dbReference type="HAMAP" id="MF_00092">
    <property type="entry name" value="MutS2"/>
    <property type="match status" value="1"/>
</dbReference>
<dbReference type="Pfam" id="PF20297">
    <property type="entry name" value="MSSS"/>
    <property type="match status" value="1"/>
</dbReference>
<name>A0A4P9C6F7_EUBML</name>
<comment type="function">
    <text evidence="8">Endonuclease that is involved in the suppression of homologous recombination and thus may have a key role in the control of bacterial genetic diversity.</text>
</comment>
<dbReference type="InterPro" id="IPR007696">
    <property type="entry name" value="DNA_mismatch_repair_MutS_core"/>
</dbReference>
<dbReference type="InterPro" id="IPR036063">
    <property type="entry name" value="Smr_dom_sf"/>
</dbReference>
<dbReference type="GO" id="GO:0019843">
    <property type="term" value="F:rRNA binding"/>
    <property type="evidence" value="ECO:0007669"/>
    <property type="project" value="UniProtKB-UniRule"/>
</dbReference>
<dbReference type="PROSITE" id="PS50828">
    <property type="entry name" value="SMR"/>
    <property type="match status" value="1"/>
</dbReference>
<dbReference type="GO" id="GO:0043023">
    <property type="term" value="F:ribosomal large subunit binding"/>
    <property type="evidence" value="ECO:0007669"/>
    <property type="project" value="UniProtKB-UniRule"/>
</dbReference>
<keyword evidence="1 8" id="KW-0540">Nuclease</keyword>
<feature type="coiled-coil region" evidence="9">
    <location>
        <begin position="244"/>
        <end position="271"/>
    </location>
</feature>
<keyword evidence="12" id="KW-1185">Reference proteome</keyword>
<evidence type="ECO:0000256" key="6">
    <source>
        <dbReference type="ARBA" id="ARBA00022884"/>
    </source>
</evidence>
<comment type="function">
    <text evidence="8">Acts as a ribosome collision sensor, splitting the ribosome into its 2 subunits. Detects stalled/collided 70S ribosomes which it binds and splits by an ATP-hydrolysis driven conformational change. Acts upstream of the ribosome quality control system (RQC), a ribosome-associated complex that mediates the extraction of incompletely synthesized nascent chains from stalled ribosomes and their subsequent degradation. Probably generates substrates for RQC.</text>
</comment>
<dbReference type="EC" id="3.6.4.-" evidence="8"/>
<dbReference type="RefSeq" id="WP_096919990.1">
    <property type="nucleotide sequence ID" value="NZ_CP029487.1"/>
</dbReference>
<sequence>MDKRSLKVLEYPKILEILKGHCVSEGAKERAAALVPYETVYEVERALGVTGEALNMMLRNGRPPLSEIKNTSDYVHRASIGAMLSMKELLAVASLLRIVKDMENYYYNDTQLETLDQLKNLFTLLAPCEELEKEISHKILSEGEMADNASRELSRIRREINFKNTRISDKLNGIISASQNEKYLQERIITIRNNRYVVPVKQEYRGQIPGIVLDRSASGATLYIEPLAVVELNNDLKVLAAEEEKEIIRILKELSEKVANYKEEVIEDYNLLVELDFQFAKGKYGLAIGGVLTRVSEEGKIHFIKGRHPLIDPKVVVASDIYMDENIDTMIITGPNTGGKTVTLKTIGLLNLMVQSGLFVPVKEGSGTRVYKNIYADIGDEQSIEQSLSTFSSHMTNIVDIMRNADADALVLFDELGAGTDPTEGAALAISILNTLHERGVTSVSTTHYSELKEYALVTRGVVNASVEFDVATLRPTFRLLIGVPGKSNAFEIARRLGLSEDIIEASKKLIENEAIRFEETLIKIEEKRKKTEAEHEEILRLRRQIEDMKAEMADEREKARAASAEIIERAQEEASAIVRDTRQETEEIYKEIRYIQETTAQSVKDNKKLEALRRKIKNQEKNIFDMYKIARPEEDEELDIDDIKTGMKVHVKSLHKEGEVVKIMPKDNSVMVQTDNMKLKVGLADLTKSKAIAKPKEKKISYKSADRHTMDTKLDLRGKNGEESLYLVDKMISDAVVSGTHQLMIVHGKGTGKLRQVIHAYLKDNSLIKDFRLGAPNEGGSGVTVVEL</sequence>
<accession>A0A4P9C6F7</accession>
<dbReference type="GO" id="GO:0016887">
    <property type="term" value="F:ATP hydrolysis activity"/>
    <property type="evidence" value="ECO:0007669"/>
    <property type="project" value="InterPro"/>
</dbReference>
<keyword evidence="5 8" id="KW-0067">ATP-binding</keyword>
<dbReference type="Pfam" id="PF00488">
    <property type="entry name" value="MutS_V"/>
    <property type="match status" value="1"/>
</dbReference>
<comment type="subunit">
    <text evidence="8">Homodimer. Binds to stalled ribosomes, contacting rRNA.</text>
</comment>
<dbReference type="InterPro" id="IPR005747">
    <property type="entry name" value="MutS2"/>
</dbReference>
<evidence type="ECO:0000256" key="7">
    <source>
        <dbReference type="ARBA" id="ARBA00023125"/>
    </source>
</evidence>
<comment type="similarity">
    <text evidence="8">Belongs to the DNA mismatch repair MutS family. MutS2 subfamily.</text>
</comment>
<dbReference type="GO" id="GO:0030983">
    <property type="term" value="F:mismatched DNA binding"/>
    <property type="evidence" value="ECO:0007669"/>
    <property type="project" value="InterPro"/>
</dbReference>
<dbReference type="Gene3D" id="3.40.50.300">
    <property type="entry name" value="P-loop containing nucleotide triphosphate hydrolases"/>
    <property type="match status" value="1"/>
</dbReference>
<keyword evidence="2 8" id="KW-0699">rRNA-binding</keyword>
<dbReference type="EC" id="3.1.-.-" evidence="8"/>
<dbReference type="Gene3D" id="3.30.1370.110">
    <property type="match status" value="1"/>
</dbReference>
<dbReference type="InterPro" id="IPR000432">
    <property type="entry name" value="DNA_mismatch_repair_MutS_C"/>
</dbReference>
<dbReference type="SMART" id="SM00463">
    <property type="entry name" value="SMR"/>
    <property type="match status" value="1"/>
</dbReference>
<evidence type="ECO:0000313" key="12">
    <source>
        <dbReference type="Proteomes" id="UP000218387"/>
    </source>
</evidence>
<proteinExistence type="inferred from homology"/>
<evidence type="ECO:0000256" key="9">
    <source>
        <dbReference type="SAM" id="Coils"/>
    </source>
</evidence>
<organism evidence="11 12">
    <name type="scientific">Eubacterium maltosivorans</name>
    <dbReference type="NCBI Taxonomy" id="2041044"/>
    <lineage>
        <taxon>Bacteria</taxon>
        <taxon>Bacillati</taxon>
        <taxon>Bacillota</taxon>
        <taxon>Clostridia</taxon>
        <taxon>Eubacteriales</taxon>
        <taxon>Eubacteriaceae</taxon>
        <taxon>Eubacterium</taxon>
    </lineage>
</organism>
<keyword evidence="3 8" id="KW-0547">Nucleotide-binding</keyword>
<dbReference type="NCBIfam" id="TIGR01069">
    <property type="entry name" value="mutS2"/>
    <property type="match status" value="1"/>
</dbReference>
<dbReference type="Pfam" id="PF01713">
    <property type="entry name" value="Smr"/>
    <property type="match status" value="1"/>
</dbReference>
<feature type="coiled-coil region" evidence="9">
    <location>
        <begin position="508"/>
        <end position="623"/>
    </location>
</feature>
<keyword evidence="6 8" id="KW-0694">RNA-binding</keyword>
<dbReference type="GO" id="GO:0072344">
    <property type="term" value="P:rescue of stalled ribosome"/>
    <property type="evidence" value="ECO:0007669"/>
    <property type="project" value="UniProtKB-UniRule"/>
</dbReference>
<evidence type="ECO:0000256" key="5">
    <source>
        <dbReference type="ARBA" id="ARBA00022840"/>
    </source>
</evidence>
<dbReference type="CDD" id="cd03280">
    <property type="entry name" value="ABC_MutS2"/>
    <property type="match status" value="1"/>
</dbReference>
<dbReference type="InterPro" id="IPR027417">
    <property type="entry name" value="P-loop_NTPase"/>
</dbReference>
<evidence type="ECO:0000256" key="3">
    <source>
        <dbReference type="ARBA" id="ARBA00022741"/>
    </source>
</evidence>
<dbReference type="AlphaFoldDB" id="A0A4P9C6F7"/>
<evidence type="ECO:0000313" key="11">
    <source>
        <dbReference type="EMBL" id="QCT70990.1"/>
    </source>
</evidence>
<dbReference type="KEGG" id="emt:CPZ25_006495"/>
<dbReference type="SUPFAM" id="SSF48334">
    <property type="entry name" value="DNA repair protein MutS, domain III"/>
    <property type="match status" value="1"/>
</dbReference>
<keyword evidence="9" id="KW-0175">Coiled coil</keyword>
<evidence type="ECO:0000256" key="8">
    <source>
        <dbReference type="HAMAP-Rule" id="MF_00092"/>
    </source>
</evidence>
<dbReference type="SUPFAM" id="SSF52540">
    <property type="entry name" value="P-loop containing nucleoside triphosphate hydrolases"/>
    <property type="match status" value="1"/>
</dbReference>
<feature type="binding site" evidence="8">
    <location>
        <begin position="334"/>
        <end position="341"/>
    </location>
    <ligand>
        <name>ATP</name>
        <dbReference type="ChEBI" id="CHEBI:30616"/>
    </ligand>
</feature>
<dbReference type="InterPro" id="IPR045076">
    <property type="entry name" value="MutS"/>
</dbReference>
<dbReference type="PROSITE" id="PS00486">
    <property type="entry name" value="DNA_MISMATCH_REPAIR_2"/>
    <property type="match status" value="1"/>
</dbReference>
<dbReference type="InterPro" id="IPR036187">
    <property type="entry name" value="DNA_mismatch_repair_MutS_sf"/>
</dbReference>
<dbReference type="GO" id="GO:0004519">
    <property type="term" value="F:endonuclease activity"/>
    <property type="evidence" value="ECO:0007669"/>
    <property type="project" value="UniProtKB-UniRule"/>
</dbReference>
<evidence type="ECO:0000256" key="1">
    <source>
        <dbReference type="ARBA" id="ARBA00022722"/>
    </source>
</evidence>
<dbReference type="GO" id="GO:0006298">
    <property type="term" value="P:mismatch repair"/>
    <property type="evidence" value="ECO:0007669"/>
    <property type="project" value="InterPro"/>
</dbReference>
<dbReference type="EMBL" id="CP029487">
    <property type="protein sequence ID" value="QCT70990.1"/>
    <property type="molecule type" value="Genomic_DNA"/>
</dbReference>
<dbReference type="FunFam" id="3.40.50.300:FF:000830">
    <property type="entry name" value="Endonuclease MutS2"/>
    <property type="match status" value="1"/>
</dbReference>
<dbReference type="GO" id="GO:0140664">
    <property type="term" value="F:ATP-dependent DNA damage sensor activity"/>
    <property type="evidence" value="ECO:0007669"/>
    <property type="project" value="InterPro"/>
</dbReference>
<keyword evidence="4 8" id="KW-0378">Hydrolase</keyword>
<dbReference type="SUPFAM" id="SSF160443">
    <property type="entry name" value="SMR domain-like"/>
    <property type="match status" value="1"/>
</dbReference>